<keyword evidence="1" id="KW-0732">Signal</keyword>
<evidence type="ECO:0000313" key="3">
    <source>
        <dbReference type="Proteomes" id="UP000674084"/>
    </source>
</evidence>
<comment type="caution">
    <text evidence="2">The sequence shown here is derived from an EMBL/GenBank/DDBJ whole genome shotgun (WGS) entry which is preliminary data.</text>
</comment>
<gene>
    <name evidence="2" type="ORF">KBO27_24575</name>
</gene>
<feature type="signal peptide" evidence="1">
    <location>
        <begin position="1"/>
        <end position="26"/>
    </location>
</feature>
<sequence length="79" mass="7700">MRTSARLFGAAAAATALMAIGGPAFADSSDNDGVNLLNDNNVSAVPVQLCGNNAAVLGVTAPIASPQDSACVNAPITEG</sequence>
<feature type="chain" id="PRO_5045798073" description="Chaplin" evidence="1">
    <location>
        <begin position="27"/>
        <end position="79"/>
    </location>
</feature>
<evidence type="ECO:0008006" key="4">
    <source>
        <dbReference type="Google" id="ProtNLM"/>
    </source>
</evidence>
<dbReference type="EMBL" id="JAGPXE010000012">
    <property type="protein sequence ID" value="MBQ0927127.1"/>
    <property type="molecule type" value="Genomic_DNA"/>
</dbReference>
<protein>
    <recommendedName>
        <fullName evidence="4">Chaplin</fullName>
    </recommendedName>
</protein>
<proteinExistence type="predicted"/>
<organism evidence="2 3">
    <name type="scientific">Saccharopolyspora endophytica</name>
    <dbReference type="NCBI Taxonomy" id="543886"/>
    <lineage>
        <taxon>Bacteria</taxon>
        <taxon>Bacillati</taxon>
        <taxon>Actinomycetota</taxon>
        <taxon>Actinomycetes</taxon>
        <taxon>Pseudonocardiales</taxon>
        <taxon>Pseudonocardiaceae</taxon>
        <taxon>Saccharopolyspora</taxon>
    </lineage>
</organism>
<name>A0ABS5DM31_9PSEU</name>
<evidence type="ECO:0000256" key="1">
    <source>
        <dbReference type="SAM" id="SignalP"/>
    </source>
</evidence>
<evidence type="ECO:0000313" key="2">
    <source>
        <dbReference type="EMBL" id="MBQ0927127.1"/>
    </source>
</evidence>
<accession>A0ABS5DM31</accession>
<keyword evidence="3" id="KW-1185">Reference proteome</keyword>
<reference evidence="2 3" key="1">
    <citation type="submission" date="2021-04" db="EMBL/GenBank/DDBJ databases">
        <title>Whole-genome sequencing of Saccharopolyspora endophytica KCTC 19397.</title>
        <authorList>
            <person name="Ay H."/>
            <person name="Saygin H."/>
            <person name="Sahin N."/>
        </authorList>
    </citation>
    <scope>NUCLEOTIDE SEQUENCE [LARGE SCALE GENOMIC DNA]</scope>
    <source>
        <strain evidence="2 3">KCTC 19397</strain>
    </source>
</reference>
<dbReference type="Proteomes" id="UP000674084">
    <property type="component" value="Unassembled WGS sequence"/>
</dbReference>